<dbReference type="EMBL" id="FP476056">
    <property type="protein sequence ID" value="CAZ97142.1"/>
    <property type="molecule type" value="Genomic_DNA"/>
</dbReference>
<evidence type="ECO:0000259" key="4">
    <source>
        <dbReference type="Pfam" id="PF16586"/>
    </source>
</evidence>
<protein>
    <submittedName>
        <fullName evidence="5">Conserved hypothetical membrane protein</fullName>
    </submittedName>
</protein>
<feature type="region of interest" description="Disordered" evidence="1">
    <location>
        <begin position="55"/>
        <end position="74"/>
    </location>
</feature>
<evidence type="ECO:0000256" key="1">
    <source>
        <dbReference type="SAM" id="MobiDB-lite"/>
    </source>
</evidence>
<dbReference type="Gene3D" id="2.60.40.10">
    <property type="entry name" value="Immunoglobulins"/>
    <property type="match status" value="1"/>
</dbReference>
<gene>
    <name evidence="5" type="ordered locus">zobellia_2996</name>
</gene>
<dbReference type="AlphaFoldDB" id="G0KZR9"/>
<dbReference type="InterPro" id="IPR013783">
    <property type="entry name" value="Ig-like_fold"/>
</dbReference>
<dbReference type="STRING" id="63186.ZOBELLIA_2996"/>
<evidence type="ECO:0000256" key="2">
    <source>
        <dbReference type="SAM" id="Phobius"/>
    </source>
</evidence>
<accession>G0KZR9</accession>
<evidence type="ECO:0000313" key="5">
    <source>
        <dbReference type="EMBL" id="CAZ97142.1"/>
    </source>
</evidence>
<name>G0KZR9_ZOBGA</name>
<evidence type="ECO:0000313" key="6">
    <source>
        <dbReference type="Proteomes" id="UP000008898"/>
    </source>
</evidence>
<feature type="domain" description="DUF5060" evidence="4">
    <location>
        <begin position="88"/>
        <end position="167"/>
    </location>
</feature>
<reference evidence="6" key="1">
    <citation type="submission" date="2009-07" db="EMBL/GenBank/DDBJ databases">
        <title>Complete genome sequence of Zobellia galactanivorans Dsij.</title>
        <authorList>
            <consortium name="Genoscope - CEA"/>
        </authorList>
    </citation>
    <scope>NUCLEOTIDE SEQUENCE [LARGE SCALE GENOMIC DNA]</scope>
    <source>
        <strain evidence="6">DSM 12802 / CCUG 47099 / CIP 106680 / NCIMB 13871 / Dsij</strain>
    </source>
</reference>
<feature type="compositionally biased region" description="Polar residues" evidence="1">
    <location>
        <begin position="63"/>
        <end position="72"/>
    </location>
</feature>
<keyword evidence="2" id="KW-0812">Transmembrane</keyword>
<reference evidence="5 6" key="2">
    <citation type="journal article" date="2012" name="Environ. Microbiol.">
        <title>Characterization of the first alginolytic operons in a marine bacterium: from their emergence in marine Flavobacteriia to their independent transfers to marine Proteobacteria and human gut Bacteroides.</title>
        <authorList>
            <person name="Thomas F."/>
            <person name="Barbeyron T."/>
            <person name="Tonon T."/>
            <person name="Genicot S."/>
            <person name="Czjzek M."/>
            <person name="Michel G."/>
        </authorList>
    </citation>
    <scope>NUCLEOTIDE SEQUENCE [LARGE SCALE GENOMIC DNA]</scope>
    <source>
        <strain evidence="6">DSM 12802 / CCUG 47099 / CIP 106680 / NCIMB 13871 / Dsij</strain>
    </source>
</reference>
<dbReference type="PATRIC" id="fig|63186.3.peg.2937"/>
<dbReference type="InterPro" id="IPR024749">
    <property type="entry name" value="Collagen-bd_put"/>
</dbReference>
<dbReference type="HOGENOM" id="CLU_014102_0_0_10"/>
<sequence>MQLCTIKRLQGITHDKKYDPMDATRSYRTNFLVSKYIVMAVLFLVFGCQATKTDKEKKEGLRGQNQELSSQPHADEVADNAIATPIYQQWHTVELDFKGPQTSENATDNPFLNYRLNVEFKHAETNYTIRGFYAADGNASESSSDKGNIWRVRFTPDQLGKWTYSAELYHKDSIAIKGDISGAEKLSISNATGGFKVIQSDKEGVDFRAHGRLVVSKGYYKFRNSDRYWVKVGANSPENLLGYVDFDDTYRIASSNKDGEASTTDKIHSYPTHLKDWKAGDPTWKDGKGKALVGAINYLADTGMNSVYFLTMNLLGDGKDVWPYTKPDELDRFDVSKLEQWEIVFRHMQSRGMMLHVVLQETENETLLDGGDTGPLRRLYLNELMARFGHHLGLTWNLGEENGPADWSPLGQNDAQRRAMAKFIKESDPYQHPVLLHTHSHDPLRSDILDSIVGYTYVDGLSLQQDERKQTAEVIERWKNKSREAGHEWLITMDEIGKWFQGAVLDSEDPTHESLRKYVLWGTLLSGGAGVEWYFGAKHPHNDLNSEDWRQRDRLWKISNHARVFFEENLPYWNMRPEHGLVNLKDAYCFREKGQVYALFLPKTKEATINFLEVEGSYRIRWFDPLNGGELQKGSIDKITGGGIRSLGHPPNTTGSPHDDWVCLLKKI</sequence>
<organism evidence="5 6">
    <name type="scientific">Zobellia galactanivorans (strain DSM 12802 / CCUG 47099 / CIP 106680 / NCIMB 13871 / Dsij)</name>
    <dbReference type="NCBI Taxonomy" id="63186"/>
    <lineage>
        <taxon>Bacteria</taxon>
        <taxon>Pseudomonadati</taxon>
        <taxon>Bacteroidota</taxon>
        <taxon>Flavobacteriia</taxon>
        <taxon>Flavobacteriales</taxon>
        <taxon>Flavobacteriaceae</taxon>
        <taxon>Zobellia</taxon>
    </lineage>
</organism>
<keyword evidence="2" id="KW-0472">Membrane</keyword>
<dbReference type="Pfam" id="PF12904">
    <property type="entry name" value="Collagen_bind_2"/>
    <property type="match status" value="1"/>
</dbReference>
<dbReference type="Proteomes" id="UP000008898">
    <property type="component" value="Chromosome"/>
</dbReference>
<feature type="domain" description="Putative collagen-binding" evidence="3">
    <location>
        <begin position="586"/>
        <end position="665"/>
    </location>
</feature>
<keyword evidence="2" id="KW-1133">Transmembrane helix</keyword>
<dbReference type="KEGG" id="zga:ZOBELLIA_2996"/>
<dbReference type="InterPro" id="IPR032260">
    <property type="entry name" value="DUF5060"/>
</dbReference>
<feature type="transmembrane region" description="Helical" evidence="2">
    <location>
        <begin position="27"/>
        <end position="47"/>
    </location>
</feature>
<dbReference type="Pfam" id="PF16586">
    <property type="entry name" value="DUF5060"/>
    <property type="match status" value="1"/>
</dbReference>
<keyword evidence="6" id="KW-1185">Reference proteome</keyword>
<proteinExistence type="predicted"/>
<evidence type="ECO:0000259" key="3">
    <source>
        <dbReference type="Pfam" id="PF12904"/>
    </source>
</evidence>
<dbReference type="Gene3D" id="3.20.20.80">
    <property type="entry name" value="Glycosidases"/>
    <property type="match status" value="1"/>
</dbReference>